<dbReference type="Proteomes" id="UP000236723">
    <property type="component" value="Unassembled WGS sequence"/>
</dbReference>
<dbReference type="Pfam" id="PF13377">
    <property type="entry name" value="Peripla_BP_3"/>
    <property type="match status" value="1"/>
</dbReference>
<dbReference type="PANTHER" id="PTHR30146">
    <property type="entry name" value="LACI-RELATED TRANSCRIPTIONAL REPRESSOR"/>
    <property type="match status" value="1"/>
</dbReference>
<gene>
    <name evidence="6" type="ORF">SAMN04489712_105429</name>
</gene>
<accession>A0A1H6AFP8</accession>
<evidence type="ECO:0000256" key="4">
    <source>
        <dbReference type="SAM" id="MobiDB-lite"/>
    </source>
</evidence>
<feature type="domain" description="HTH lacI-type" evidence="5">
    <location>
        <begin position="41"/>
        <end position="97"/>
    </location>
</feature>
<dbReference type="Gene3D" id="3.40.50.2300">
    <property type="match status" value="2"/>
</dbReference>
<dbReference type="SUPFAM" id="SSF47413">
    <property type="entry name" value="lambda repressor-like DNA-binding domains"/>
    <property type="match status" value="1"/>
</dbReference>
<dbReference type="CDD" id="cd01392">
    <property type="entry name" value="HTH_LacI"/>
    <property type="match status" value="1"/>
</dbReference>
<dbReference type="PROSITE" id="PS50932">
    <property type="entry name" value="HTH_LACI_2"/>
    <property type="match status" value="1"/>
</dbReference>
<protein>
    <submittedName>
        <fullName evidence="6">Transcriptional regulator, LacI family</fullName>
    </submittedName>
</protein>
<dbReference type="InterPro" id="IPR010982">
    <property type="entry name" value="Lambda_DNA-bd_dom_sf"/>
</dbReference>
<keyword evidence="1" id="KW-0805">Transcription regulation</keyword>
<reference evidence="7" key="1">
    <citation type="submission" date="2016-10" db="EMBL/GenBank/DDBJ databases">
        <authorList>
            <person name="Varghese N."/>
            <person name="Submissions S."/>
        </authorList>
    </citation>
    <scope>NUCLEOTIDE SEQUENCE [LARGE SCALE GENOMIC DNA]</scope>
    <source>
        <strain evidence="7">DSM 43163</strain>
    </source>
</reference>
<keyword evidence="7" id="KW-1185">Reference proteome</keyword>
<evidence type="ECO:0000313" key="7">
    <source>
        <dbReference type="Proteomes" id="UP000236723"/>
    </source>
</evidence>
<dbReference type="RefSeq" id="WP_235017877.1">
    <property type="nucleotide sequence ID" value="NZ_FNVO01000005.1"/>
</dbReference>
<organism evidence="6 7">
    <name type="scientific">Thermomonospora echinospora</name>
    <dbReference type="NCBI Taxonomy" id="1992"/>
    <lineage>
        <taxon>Bacteria</taxon>
        <taxon>Bacillati</taxon>
        <taxon>Actinomycetota</taxon>
        <taxon>Actinomycetes</taxon>
        <taxon>Streptosporangiales</taxon>
        <taxon>Thermomonosporaceae</taxon>
        <taxon>Thermomonospora</taxon>
    </lineage>
</organism>
<dbReference type="Pfam" id="PF00356">
    <property type="entry name" value="LacI"/>
    <property type="match status" value="1"/>
</dbReference>
<evidence type="ECO:0000259" key="5">
    <source>
        <dbReference type="PROSITE" id="PS50932"/>
    </source>
</evidence>
<evidence type="ECO:0000256" key="2">
    <source>
        <dbReference type="ARBA" id="ARBA00023125"/>
    </source>
</evidence>
<proteinExistence type="predicted"/>
<feature type="region of interest" description="Disordered" evidence="4">
    <location>
        <begin position="1"/>
        <end position="47"/>
    </location>
</feature>
<keyword evidence="2" id="KW-0238">DNA-binding</keyword>
<dbReference type="InterPro" id="IPR028082">
    <property type="entry name" value="Peripla_BP_I"/>
</dbReference>
<dbReference type="InterPro" id="IPR046335">
    <property type="entry name" value="LacI/GalR-like_sensor"/>
</dbReference>
<keyword evidence="3" id="KW-0804">Transcription</keyword>
<dbReference type="SUPFAM" id="SSF53822">
    <property type="entry name" value="Periplasmic binding protein-like I"/>
    <property type="match status" value="1"/>
</dbReference>
<dbReference type="InterPro" id="IPR000843">
    <property type="entry name" value="HTH_LacI"/>
</dbReference>
<feature type="region of interest" description="Disordered" evidence="4">
    <location>
        <begin position="344"/>
        <end position="364"/>
    </location>
</feature>
<dbReference type="GO" id="GO:0000976">
    <property type="term" value="F:transcription cis-regulatory region binding"/>
    <property type="evidence" value="ECO:0007669"/>
    <property type="project" value="TreeGrafter"/>
</dbReference>
<dbReference type="Gene3D" id="1.10.260.40">
    <property type="entry name" value="lambda repressor-like DNA-binding domains"/>
    <property type="match status" value="1"/>
</dbReference>
<dbReference type="EMBL" id="FNVO01000005">
    <property type="protein sequence ID" value="SEG47589.1"/>
    <property type="molecule type" value="Genomic_DNA"/>
</dbReference>
<evidence type="ECO:0000256" key="1">
    <source>
        <dbReference type="ARBA" id="ARBA00023015"/>
    </source>
</evidence>
<dbReference type="AlphaFoldDB" id="A0A1H6AFP8"/>
<evidence type="ECO:0000313" key="6">
    <source>
        <dbReference type="EMBL" id="SEG47589.1"/>
    </source>
</evidence>
<dbReference type="PANTHER" id="PTHR30146:SF138">
    <property type="entry name" value="TRANSCRIPTIONAL REGULATORY PROTEIN"/>
    <property type="match status" value="1"/>
</dbReference>
<dbReference type="CDD" id="cd06267">
    <property type="entry name" value="PBP1_LacI_sugar_binding-like"/>
    <property type="match status" value="1"/>
</dbReference>
<name>A0A1H6AFP8_9ACTN</name>
<sequence>MPGSGRQTSRPAAGPGGRSDGRSDGVDGAATGPSGRPATRPTSRDVAQLAGVSQSTVSLVLAGKWTGRVSPGTAEAVHEAAARLGYRPNQAARSLRLGRTRTVLLVLPTLSSPFFGALYTGAARVAAGHGFRIVVYPWPDGAGPADNPFAAPHEAIDGILASSMAVEALSEFRGTPVVMLDSDPAGAAPTVDFDVADGMRRVAGHVLGLGHRHVGHVAADVDEWTFRSRGRALAAAVEATPGGRLSRVTAAIDVAAARRAAGGLLRRPDRPTVLVCDDDQLAAGAYKAARELGLDVPAGLSITGFDDVLLATALEPELTTVRLPAEELGAAGMATLLEMLEGGAPRSRSLPGELVVRGSTAPPP</sequence>
<dbReference type="SMART" id="SM00354">
    <property type="entry name" value="HTH_LACI"/>
    <property type="match status" value="1"/>
</dbReference>
<dbReference type="GO" id="GO:0003700">
    <property type="term" value="F:DNA-binding transcription factor activity"/>
    <property type="evidence" value="ECO:0007669"/>
    <property type="project" value="TreeGrafter"/>
</dbReference>
<evidence type="ECO:0000256" key="3">
    <source>
        <dbReference type="ARBA" id="ARBA00023163"/>
    </source>
</evidence>